<feature type="compositionally biased region" description="Basic and acidic residues" evidence="1">
    <location>
        <begin position="52"/>
        <end position="64"/>
    </location>
</feature>
<organism evidence="2 3">
    <name type="scientific">Fusarium albosuccineum</name>
    <dbReference type="NCBI Taxonomy" id="1237068"/>
    <lineage>
        <taxon>Eukaryota</taxon>
        <taxon>Fungi</taxon>
        <taxon>Dikarya</taxon>
        <taxon>Ascomycota</taxon>
        <taxon>Pezizomycotina</taxon>
        <taxon>Sordariomycetes</taxon>
        <taxon>Hypocreomycetidae</taxon>
        <taxon>Hypocreales</taxon>
        <taxon>Nectriaceae</taxon>
        <taxon>Fusarium</taxon>
        <taxon>Fusarium decemcellulare species complex</taxon>
    </lineage>
</organism>
<dbReference type="Proteomes" id="UP000554235">
    <property type="component" value="Unassembled WGS sequence"/>
</dbReference>
<protein>
    <submittedName>
        <fullName evidence="2">Uncharacterized protein</fullName>
    </submittedName>
</protein>
<dbReference type="OrthoDB" id="5430573at2759"/>
<feature type="region of interest" description="Disordered" evidence="1">
    <location>
        <begin position="1"/>
        <end position="176"/>
    </location>
</feature>
<evidence type="ECO:0000313" key="2">
    <source>
        <dbReference type="EMBL" id="KAF4468492.1"/>
    </source>
</evidence>
<gene>
    <name evidence="2" type="ORF">FALBO_4609</name>
</gene>
<feature type="region of interest" description="Disordered" evidence="1">
    <location>
        <begin position="374"/>
        <end position="405"/>
    </location>
</feature>
<feature type="compositionally biased region" description="Polar residues" evidence="1">
    <location>
        <begin position="1"/>
        <end position="13"/>
    </location>
</feature>
<dbReference type="AlphaFoldDB" id="A0A8H4LI22"/>
<proteinExistence type="predicted"/>
<reference evidence="2 3" key="1">
    <citation type="submission" date="2020-01" db="EMBL/GenBank/DDBJ databases">
        <title>Identification and distribution of gene clusters putatively required for synthesis of sphingolipid metabolism inhibitors in phylogenetically diverse species of the filamentous fungus Fusarium.</title>
        <authorList>
            <person name="Kim H.-S."/>
            <person name="Busman M."/>
            <person name="Brown D.W."/>
            <person name="Divon H."/>
            <person name="Uhlig S."/>
            <person name="Proctor R.H."/>
        </authorList>
    </citation>
    <scope>NUCLEOTIDE SEQUENCE [LARGE SCALE GENOMIC DNA]</scope>
    <source>
        <strain evidence="2 3">NRRL 20459</strain>
    </source>
</reference>
<sequence length="405" mass="44461">MVATTRQGSSSKLQAPGKSNGKTSGPAGGSAAIKKGPKKDSRSKDLQSQVEQAEKVLTRGKEEGWSESTIQQTAEGVRVIQRHSDVTKLRDEGNNQQPDAEQTHVDRTENNTAGTGTVEKGSADVVRQSIETGRISPKSSLPPSSPSSTEVDSASTSRSTLSPNTTQDSESGLVGLEDRILPEQFSASKMPPLYDEKDPLEGRIRGPGHAVYHIYKKGNDKDPKYYMIHMRSSQLSDTDKDNLDTQAYSKNNAVGKGSIKSFAGVACKSGTLGLVPSNWKKSKNGAYVRPCHRIKVVWRTENGTATSWEKRSTIKKCWLNTGYPTVNDINDNTNMTLLENMEIDGRVVLKKDTEVDKLDRAILKEAIRCDKNYERAGNGNKETDMQRGRSLTPEFAVQPQDEMQQ</sequence>
<evidence type="ECO:0000256" key="1">
    <source>
        <dbReference type="SAM" id="MobiDB-lite"/>
    </source>
</evidence>
<accession>A0A8H4LI22</accession>
<feature type="compositionally biased region" description="Polar residues" evidence="1">
    <location>
        <begin position="149"/>
        <end position="170"/>
    </location>
</feature>
<feature type="compositionally biased region" description="Basic and acidic residues" evidence="1">
    <location>
        <begin position="82"/>
        <end position="93"/>
    </location>
</feature>
<dbReference type="EMBL" id="JAADYS010000605">
    <property type="protein sequence ID" value="KAF4468492.1"/>
    <property type="molecule type" value="Genomic_DNA"/>
</dbReference>
<feature type="compositionally biased region" description="Low complexity" evidence="1">
    <location>
        <begin position="136"/>
        <end position="148"/>
    </location>
</feature>
<name>A0A8H4LI22_9HYPO</name>
<comment type="caution">
    <text evidence="2">The sequence shown here is derived from an EMBL/GenBank/DDBJ whole genome shotgun (WGS) entry which is preliminary data.</text>
</comment>
<keyword evidence="3" id="KW-1185">Reference proteome</keyword>
<evidence type="ECO:0000313" key="3">
    <source>
        <dbReference type="Proteomes" id="UP000554235"/>
    </source>
</evidence>